<sequence>MASDSFTIYTPWSFIRSEEFTTDILLEEVQEIYSTGPAVGDNPTSADNNNSEDSAEGSIIDVQCFSYTRDINEEDEDDIQEEKFILRFLATNTNEQDRYLWVTDDGEVRTDGGHTNIATFFEVIHWCSPHQNNYQLICWGGQCKGHILYMDGTSLKTRKYHESTDDHDITTKFQMSPRGSDVSVRAFISKTGVPIYFDSNGNYRPEGPTRASNSNTDSDSELHPLYFIMSNVKLMKVISL</sequence>
<evidence type="ECO:0000313" key="3">
    <source>
        <dbReference type="Proteomes" id="UP000828390"/>
    </source>
</evidence>
<evidence type="ECO:0000256" key="1">
    <source>
        <dbReference type="SAM" id="MobiDB-lite"/>
    </source>
</evidence>
<dbReference type="EMBL" id="JAIWYP010000014">
    <property type="protein sequence ID" value="KAH3708752.1"/>
    <property type="molecule type" value="Genomic_DNA"/>
</dbReference>
<organism evidence="2 3">
    <name type="scientific">Dreissena polymorpha</name>
    <name type="common">Zebra mussel</name>
    <name type="synonym">Mytilus polymorpha</name>
    <dbReference type="NCBI Taxonomy" id="45954"/>
    <lineage>
        <taxon>Eukaryota</taxon>
        <taxon>Metazoa</taxon>
        <taxon>Spiralia</taxon>
        <taxon>Lophotrochozoa</taxon>
        <taxon>Mollusca</taxon>
        <taxon>Bivalvia</taxon>
        <taxon>Autobranchia</taxon>
        <taxon>Heteroconchia</taxon>
        <taxon>Euheterodonta</taxon>
        <taxon>Imparidentia</taxon>
        <taxon>Neoheterodontei</taxon>
        <taxon>Myida</taxon>
        <taxon>Dreissenoidea</taxon>
        <taxon>Dreissenidae</taxon>
        <taxon>Dreissena</taxon>
    </lineage>
</organism>
<name>A0A9D4BU41_DREPO</name>
<reference evidence="2" key="1">
    <citation type="journal article" date="2019" name="bioRxiv">
        <title>The Genome of the Zebra Mussel, Dreissena polymorpha: A Resource for Invasive Species Research.</title>
        <authorList>
            <person name="McCartney M.A."/>
            <person name="Auch B."/>
            <person name="Kono T."/>
            <person name="Mallez S."/>
            <person name="Zhang Y."/>
            <person name="Obille A."/>
            <person name="Becker A."/>
            <person name="Abrahante J.E."/>
            <person name="Garbe J."/>
            <person name="Badalamenti J.P."/>
            <person name="Herman A."/>
            <person name="Mangelson H."/>
            <person name="Liachko I."/>
            <person name="Sullivan S."/>
            <person name="Sone E.D."/>
            <person name="Koren S."/>
            <person name="Silverstein K.A.T."/>
            <person name="Beckman K.B."/>
            <person name="Gohl D.M."/>
        </authorList>
    </citation>
    <scope>NUCLEOTIDE SEQUENCE</scope>
    <source>
        <strain evidence="2">Duluth1</strain>
        <tissue evidence="2">Whole animal</tissue>
    </source>
</reference>
<accession>A0A9D4BU41</accession>
<dbReference type="AlphaFoldDB" id="A0A9D4BU41"/>
<evidence type="ECO:0000313" key="2">
    <source>
        <dbReference type="EMBL" id="KAH3708752.1"/>
    </source>
</evidence>
<reference evidence="2" key="2">
    <citation type="submission" date="2020-11" db="EMBL/GenBank/DDBJ databases">
        <authorList>
            <person name="McCartney M.A."/>
            <person name="Auch B."/>
            <person name="Kono T."/>
            <person name="Mallez S."/>
            <person name="Becker A."/>
            <person name="Gohl D.M."/>
            <person name="Silverstein K.A.T."/>
            <person name="Koren S."/>
            <person name="Bechman K.B."/>
            <person name="Herman A."/>
            <person name="Abrahante J.E."/>
            <person name="Garbe J."/>
        </authorList>
    </citation>
    <scope>NUCLEOTIDE SEQUENCE</scope>
    <source>
        <strain evidence="2">Duluth1</strain>
        <tissue evidence="2">Whole animal</tissue>
    </source>
</reference>
<proteinExistence type="predicted"/>
<keyword evidence="3" id="KW-1185">Reference proteome</keyword>
<protein>
    <submittedName>
        <fullName evidence="2">Uncharacterized protein</fullName>
    </submittedName>
</protein>
<feature type="compositionally biased region" description="Polar residues" evidence="1">
    <location>
        <begin position="42"/>
        <end position="52"/>
    </location>
</feature>
<comment type="caution">
    <text evidence="2">The sequence shown here is derived from an EMBL/GenBank/DDBJ whole genome shotgun (WGS) entry which is preliminary data.</text>
</comment>
<feature type="region of interest" description="Disordered" evidence="1">
    <location>
        <begin position="199"/>
        <end position="218"/>
    </location>
</feature>
<dbReference type="Proteomes" id="UP000828390">
    <property type="component" value="Unassembled WGS sequence"/>
</dbReference>
<gene>
    <name evidence="2" type="ORF">DPMN_068211</name>
</gene>
<feature type="region of interest" description="Disordered" evidence="1">
    <location>
        <begin position="35"/>
        <end position="54"/>
    </location>
</feature>